<dbReference type="Gene3D" id="1.10.10.60">
    <property type="entry name" value="Homeodomain-like"/>
    <property type="match status" value="1"/>
</dbReference>
<dbReference type="SUPFAM" id="SSF46689">
    <property type="entry name" value="Homeodomain-like"/>
    <property type="match status" value="1"/>
</dbReference>
<evidence type="ECO:0000256" key="4">
    <source>
        <dbReference type="PROSITE-ProRule" id="PRU00108"/>
    </source>
</evidence>
<feature type="compositionally biased region" description="Polar residues" evidence="6">
    <location>
        <begin position="113"/>
        <end position="137"/>
    </location>
</feature>
<accession>A0A1J8R1P7</accession>
<evidence type="ECO:0000256" key="5">
    <source>
        <dbReference type="RuleBase" id="RU000682"/>
    </source>
</evidence>
<organism evidence="8 9">
    <name type="scientific">Rhizopogon vesiculosus</name>
    <dbReference type="NCBI Taxonomy" id="180088"/>
    <lineage>
        <taxon>Eukaryota</taxon>
        <taxon>Fungi</taxon>
        <taxon>Dikarya</taxon>
        <taxon>Basidiomycota</taxon>
        <taxon>Agaricomycotina</taxon>
        <taxon>Agaricomycetes</taxon>
        <taxon>Agaricomycetidae</taxon>
        <taxon>Boletales</taxon>
        <taxon>Suillineae</taxon>
        <taxon>Rhizopogonaceae</taxon>
        <taxon>Rhizopogon</taxon>
    </lineage>
</organism>
<name>A0A1J8R1P7_9AGAM</name>
<evidence type="ECO:0000256" key="1">
    <source>
        <dbReference type="ARBA" id="ARBA00023125"/>
    </source>
</evidence>
<feature type="region of interest" description="Disordered" evidence="6">
    <location>
        <begin position="278"/>
        <end position="298"/>
    </location>
</feature>
<evidence type="ECO:0000256" key="2">
    <source>
        <dbReference type="ARBA" id="ARBA00023155"/>
    </source>
</evidence>
<feature type="compositionally biased region" description="Low complexity" evidence="6">
    <location>
        <begin position="8"/>
        <end position="21"/>
    </location>
</feature>
<dbReference type="PANTHER" id="PTHR24324">
    <property type="entry name" value="HOMEOBOX PROTEIN HHEX"/>
    <property type="match status" value="1"/>
</dbReference>
<comment type="subcellular location">
    <subcellularLocation>
        <location evidence="4 5">Nucleus</location>
    </subcellularLocation>
</comment>
<dbReference type="PROSITE" id="PS50071">
    <property type="entry name" value="HOMEOBOX_2"/>
    <property type="match status" value="1"/>
</dbReference>
<feature type="compositionally biased region" description="Low complexity" evidence="6">
    <location>
        <begin position="234"/>
        <end position="245"/>
    </location>
</feature>
<reference evidence="8 9" key="1">
    <citation type="submission" date="2016-03" db="EMBL/GenBank/DDBJ databases">
        <title>Comparative genomics of the ectomycorrhizal sister species Rhizopogon vinicolor and Rhizopogon vesiculosus (Basidiomycota: Boletales) reveals a divergence of the mating type B locus.</title>
        <authorList>
            <person name="Mujic A.B."/>
            <person name="Kuo A."/>
            <person name="Tritt A."/>
            <person name="Lipzen A."/>
            <person name="Chen C."/>
            <person name="Johnson J."/>
            <person name="Sharma A."/>
            <person name="Barry K."/>
            <person name="Grigoriev I.V."/>
            <person name="Spatafora J.W."/>
        </authorList>
    </citation>
    <scope>NUCLEOTIDE SEQUENCE [LARGE SCALE GENOMIC DNA]</scope>
    <source>
        <strain evidence="8 9">AM-OR11-056</strain>
    </source>
</reference>
<dbReference type="SMART" id="SM00389">
    <property type="entry name" value="HOX"/>
    <property type="match status" value="1"/>
</dbReference>
<evidence type="ECO:0000313" key="8">
    <source>
        <dbReference type="EMBL" id="OJA19577.1"/>
    </source>
</evidence>
<dbReference type="GO" id="GO:0000981">
    <property type="term" value="F:DNA-binding transcription factor activity, RNA polymerase II-specific"/>
    <property type="evidence" value="ECO:0007669"/>
    <property type="project" value="InterPro"/>
</dbReference>
<feature type="region of interest" description="Disordered" evidence="6">
    <location>
        <begin position="1"/>
        <end position="64"/>
    </location>
</feature>
<evidence type="ECO:0000256" key="6">
    <source>
        <dbReference type="SAM" id="MobiDB-lite"/>
    </source>
</evidence>
<dbReference type="Pfam" id="PF00046">
    <property type="entry name" value="Homeodomain"/>
    <property type="match status" value="1"/>
</dbReference>
<sequence length="355" mass="39099">MHIIIPPIATSIRTRRATTSTPDQDRDVKENLSSTPSLNASQPSPEVRSKDLSSRKRNRMSSAQLARLESLFQKETHPSKEKKRELADEIGVSYRTLTVWFQNKRQVVKRNGGNVSPPSQLRKGVSQTPPDQHVTQSPSIFQRVSSPSMDNNLQPTSLQQVSTANLRTTNSPGKQGTDVNNPPLKSTEVKPLLISLASFIAYKSPPSMTSHGKDQAQLESPASRISAQELWRHLSSSPATPSLTSDRGSKARDPARDEDETPCGKRRMTLEWACNRETKRRRGESHHSSDTDNLSSFWVGPSSQSITSALSLLLFARGKVSKSSPAGSAPSPDVIRGASLLLSLKHSLRRRNAEK</sequence>
<feature type="compositionally biased region" description="Polar residues" evidence="6">
    <location>
        <begin position="31"/>
        <end position="44"/>
    </location>
</feature>
<dbReference type="EMBL" id="LVVM01000989">
    <property type="protein sequence ID" value="OJA19577.1"/>
    <property type="molecule type" value="Genomic_DNA"/>
</dbReference>
<dbReference type="Proteomes" id="UP000183567">
    <property type="component" value="Unassembled WGS sequence"/>
</dbReference>
<dbReference type="CDD" id="cd00086">
    <property type="entry name" value="homeodomain"/>
    <property type="match status" value="1"/>
</dbReference>
<feature type="compositionally biased region" description="Polar residues" evidence="6">
    <location>
        <begin position="165"/>
        <end position="184"/>
    </location>
</feature>
<dbReference type="OrthoDB" id="6159439at2759"/>
<keyword evidence="3 4" id="KW-0539">Nucleus</keyword>
<comment type="caution">
    <text evidence="8">The sequence shown here is derived from an EMBL/GenBank/DDBJ whole genome shotgun (WGS) entry which is preliminary data.</text>
</comment>
<evidence type="ECO:0000259" key="7">
    <source>
        <dbReference type="PROSITE" id="PS50071"/>
    </source>
</evidence>
<dbReference type="InterPro" id="IPR051000">
    <property type="entry name" value="Homeobox_DNA-bind_prot"/>
</dbReference>
<dbReference type="STRING" id="180088.A0A1J8R1P7"/>
<dbReference type="PROSITE" id="PS00027">
    <property type="entry name" value="HOMEOBOX_1"/>
    <property type="match status" value="1"/>
</dbReference>
<proteinExistence type="predicted"/>
<dbReference type="AlphaFoldDB" id="A0A1J8R1P7"/>
<dbReference type="GO" id="GO:0030154">
    <property type="term" value="P:cell differentiation"/>
    <property type="evidence" value="ECO:0007669"/>
    <property type="project" value="TreeGrafter"/>
</dbReference>
<keyword evidence="9" id="KW-1185">Reference proteome</keyword>
<protein>
    <recommendedName>
        <fullName evidence="7">Homeobox domain-containing protein</fullName>
    </recommendedName>
</protein>
<dbReference type="InterPro" id="IPR001356">
    <property type="entry name" value="HD"/>
</dbReference>
<evidence type="ECO:0000256" key="3">
    <source>
        <dbReference type="ARBA" id="ARBA00023242"/>
    </source>
</evidence>
<feature type="DNA-binding region" description="Homeobox" evidence="4">
    <location>
        <begin position="53"/>
        <end position="112"/>
    </location>
</feature>
<feature type="domain" description="Homeobox" evidence="7">
    <location>
        <begin position="51"/>
        <end position="111"/>
    </location>
</feature>
<keyword evidence="2 4" id="KW-0371">Homeobox</keyword>
<evidence type="ECO:0000313" key="9">
    <source>
        <dbReference type="Proteomes" id="UP000183567"/>
    </source>
</evidence>
<dbReference type="GO" id="GO:0000978">
    <property type="term" value="F:RNA polymerase II cis-regulatory region sequence-specific DNA binding"/>
    <property type="evidence" value="ECO:0007669"/>
    <property type="project" value="TreeGrafter"/>
</dbReference>
<gene>
    <name evidence="8" type="primary">RVUP13</name>
    <name evidence="8" type="ORF">AZE42_01444</name>
</gene>
<dbReference type="InterPro" id="IPR017970">
    <property type="entry name" value="Homeobox_CS"/>
</dbReference>
<dbReference type="PANTHER" id="PTHR24324:SF9">
    <property type="entry name" value="HOMEOBOX DOMAIN-CONTAINING PROTEIN"/>
    <property type="match status" value="1"/>
</dbReference>
<feature type="region of interest" description="Disordered" evidence="6">
    <location>
        <begin position="165"/>
        <end position="186"/>
    </location>
</feature>
<dbReference type="GO" id="GO:0005634">
    <property type="term" value="C:nucleus"/>
    <property type="evidence" value="ECO:0007669"/>
    <property type="project" value="UniProtKB-SubCell"/>
</dbReference>
<dbReference type="InterPro" id="IPR009057">
    <property type="entry name" value="Homeodomain-like_sf"/>
</dbReference>
<keyword evidence="1 4" id="KW-0238">DNA-binding</keyword>
<feature type="region of interest" description="Disordered" evidence="6">
    <location>
        <begin position="233"/>
        <end position="264"/>
    </location>
</feature>
<feature type="region of interest" description="Disordered" evidence="6">
    <location>
        <begin position="109"/>
        <end position="137"/>
    </location>
</feature>